<reference evidence="2 3" key="1">
    <citation type="journal article" date="2024" name="BMC Biol.">
        <title>Comparative genomics of Ascetosporea gives new insight into the evolutionary basis for animal parasitism in Rhizaria.</title>
        <authorList>
            <person name="Hiltunen Thoren M."/>
            <person name="Onut-Brannstrom I."/>
            <person name="Alfjorden A."/>
            <person name="Peckova H."/>
            <person name="Swords F."/>
            <person name="Hooper C."/>
            <person name="Holzer A.S."/>
            <person name="Bass D."/>
            <person name="Burki F."/>
        </authorList>
    </citation>
    <scope>NUCLEOTIDE SEQUENCE [LARGE SCALE GENOMIC DNA]</scope>
    <source>
        <strain evidence="2">20-A016</strain>
    </source>
</reference>
<comment type="caution">
    <text evidence="2">The sequence shown here is derived from an EMBL/GenBank/DDBJ whole genome shotgun (WGS) entry which is preliminary data.</text>
</comment>
<feature type="region of interest" description="Disordered" evidence="1">
    <location>
        <begin position="1"/>
        <end position="38"/>
    </location>
</feature>
<name>A0ABV2AQV1_9EUKA</name>
<dbReference type="Proteomes" id="UP001439008">
    <property type="component" value="Unassembled WGS sequence"/>
</dbReference>
<evidence type="ECO:0000256" key="1">
    <source>
        <dbReference type="SAM" id="MobiDB-lite"/>
    </source>
</evidence>
<keyword evidence="3" id="KW-1185">Reference proteome</keyword>
<dbReference type="EMBL" id="JBDODL010002150">
    <property type="protein sequence ID" value="MES1922053.1"/>
    <property type="molecule type" value="Genomic_DNA"/>
</dbReference>
<sequence>MKKELVNIQESIPPQSVEKSTSQRQRKETVKREIAEKRLSMKSADQATLDAVLTENNSKLDKMGKSKLDS</sequence>
<organism evidence="2 3">
    <name type="scientific">Bonamia ostreae</name>
    <dbReference type="NCBI Taxonomy" id="126728"/>
    <lineage>
        <taxon>Eukaryota</taxon>
        <taxon>Sar</taxon>
        <taxon>Rhizaria</taxon>
        <taxon>Endomyxa</taxon>
        <taxon>Ascetosporea</taxon>
        <taxon>Haplosporida</taxon>
        <taxon>Bonamia</taxon>
    </lineage>
</organism>
<feature type="compositionally biased region" description="Polar residues" evidence="1">
    <location>
        <begin position="8"/>
        <end position="23"/>
    </location>
</feature>
<evidence type="ECO:0000313" key="3">
    <source>
        <dbReference type="Proteomes" id="UP001439008"/>
    </source>
</evidence>
<evidence type="ECO:0000313" key="2">
    <source>
        <dbReference type="EMBL" id="MES1922053.1"/>
    </source>
</evidence>
<accession>A0ABV2AQV1</accession>
<protein>
    <submittedName>
        <fullName evidence="2">Uncharacterized protein</fullName>
    </submittedName>
</protein>
<gene>
    <name evidence="2" type="ORF">MHBO_003571</name>
</gene>
<feature type="compositionally biased region" description="Basic and acidic residues" evidence="1">
    <location>
        <begin position="25"/>
        <end position="38"/>
    </location>
</feature>
<proteinExistence type="predicted"/>